<dbReference type="InterPro" id="IPR057670">
    <property type="entry name" value="SH3_retrovirus"/>
</dbReference>
<sequence length="172" mass="20052">MKHLKVFVSLCFKHVPYKRKKLDDKGERMTLVGYHTVWSYKLYNPINQNMTINRDVFIDEKRLDFSEVFAPIARLEIMRLAVAFVNFNEKRLFQLDVKVTFLNGPLEKEVYVSQLPRFEVKVGCSKCFVEYGIYVKDKIDVDMIFGIGDQGEIKGSKGKMKSKFDMTNLGES</sequence>
<organism evidence="2 3">
    <name type="scientific">Mucuna pruriens</name>
    <name type="common">Velvet bean</name>
    <name type="synonym">Dolichos pruriens</name>
    <dbReference type="NCBI Taxonomy" id="157652"/>
    <lineage>
        <taxon>Eukaryota</taxon>
        <taxon>Viridiplantae</taxon>
        <taxon>Streptophyta</taxon>
        <taxon>Embryophyta</taxon>
        <taxon>Tracheophyta</taxon>
        <taxon>Spermatophyta</taxon>
        <taxon>Magnoliopsida</taxon>
        <taxon>eudicotyledons</taxon>
        <taxon>Gunneridae</taxon>
        <taxon>Pentapetalae</taxon>
        <taxon>rosids</taxon>
        <taxon>fabids</taxon>
        <taxon>Fabales</taxon>
        <taxon>Fabaceae</taxon>
        <taxon>Papilionoideae</taxon>
        <taxon>50 kb inversion clade</taxon>
        <taxon>NPAAA clade</taxon>
        <taxon>indigoferoid/millettioid clade</taxon>
        <taxon>Phaseoleae</taxon>
        <taxon>Mucuna</taxon>
    </lineage>
</organism>
<feature type="non-terminal residue" evidence="2">
    <location>
        <position position="1"/>
    </location>
</feature>
<dbReference type="Pfam" id="PF25597">
    <property type="entry name" value="SH3_retrovirus"/>
    <property type="match status" value="1"/>
</dbReference>
<accession>A0A371E3D7</accession>
<reference evidence="2" key="1">
    <citation type="submission" date="2018-05" db="EMBL/GenBank/DDBJ databases">
        <title>Draft genome of Mucuna pruriens seed.</title>
        <authorList>
            <person name="Nnadi N.E."/>
            <person name="Vos R."/>
            <person name="Hasami M.H."/>
            <person name="Devisetty U.K."/>
            <person name="Aguiy J.C."/>
        </authorList>
    </citation>
    <scope>NUCLEOTIDE SEQUENCE [LARGE SCALE GENOMIC DNA]</scope>
    <source>
        <strain evidence="2">JCA_2017</strain>
    </source>
</reference>
<feature type="domain" description="Retroviral polymerase SH3-like" evidence="1">
    <location>
        <begin position="9"/>
        <end position="64"/>
    </location>
</feature>
<protein>
    <submittedName>
        <fullName evidence="2">Copia protein</fullName>
    </submittedName>
</protein>
<dbReference type="AlphaFoldDB" id="A0A371E3D7"/>
<evidence type="ECO:0000313" key="2">
    <source>
        <dbReference type="EMBL" id="RDX60552.1"/>
    </source>
</evidence>
<name>A0A371E3D7_MUCPR</name>
<comment type="caution">
    <text evidence="2">The sequence shown here is derived from an EMBL/GenBank/DDBJ whole genome shotgun (WGS) entry which is preliminary data.</text>
</comment>
<dbReference type="EMBL" id="QJKJ01016777">
    <property type="protein sequence ID" value="RDX60552.1"/>
    <property type="molecule type" value="Genomic_DNA"/>
</dbReference>
<dbReference type="Proteomes" id="UP000257109">
    <property type="component" value="Unassembled WGS sequence"/>
</dbReference>
<evidence type="ECO:0000313" key="3">
    <source>
        <dbReference type="Proteomes" id="UP000257109"/>
    </source>
</evidence>
<proteinExistence type="predicted"/>
<evidence type="ECO:0000259" key="1">
    <source>
        <dbReference type="Pfam" id="PF25597"/>
    </source>
</evidence>
<gene>
    <name evidence="2" type="primary">GIP</name>
    <name evidence="2" type="ORF">CR513_61295</name>
</gene>
<keyword evidence="3" id="KW-1185">Reference proteome</keyword>